<dbReference type="EMBL" id="JAGHQM010000005">
    <property type="protein sequence ID" value="KAH0566487.1"/>
    <property type="molecule type" value="Genomic_DNA"/>
</dbReference>
<gene>
    <name evidence="2" type="ORF">GP486_000105</name>
</gene>
<dbReference type="PANTHER" id="PTHR47843:SF5">
    <property type="entry name" value="BTB_POZ DOMAIN PROTEIN"/>
    <property type="match status" value="1"/>
</dbReference>
<evidence type="ECO:0000259" key="1">
    <source>
        <dbReference type="PROSITE" id="PS50097"/>
    </source>
</evidence>
<reference evidence="2" key="1">
    <citation type="submission" date="2021-03" db="EMBL/GenBank/DDBJ databases">
        <title>Comparative genomics and phylogenomic investigation of the class Geoglossomycetes provide insights into ecological specialization and systematics.</title>
        <authorList>
            <person name="Melie T."/>
            <person name="Pirro S."/>
            <person name="Miller A.N."/>
            <person name="Quandt A."/>
        </authorList>
    </citation>
    <scope>NUCLEOTIDE SEQUENCE</scope>
    <source>
        <strain evidence="2">CAQ_001_2017</strain>
    </source>
</reference>
<dbReference type="SUPFAM" id="SSF54695">
    <property type="entry name" value="POZ domain"/>
    <property type="match status" value="1"/>
</dbReference>
<protein>
    <recommendedName>
        <fullName evidence="1">BTB domain-containing protein</fullName>
    </recommendedName>
</protein>
<accession>A0A9P8LJI3</accession>
<dbReference type="Pfam" id="PF00651">
    <property type="entry name" value="BTB"/>
    <property type="match status" value="1"/>
</dbReference>
<dbReference type="SMART" id="SM00225">
    <property type="entry name" value="BTB"/>
    <property type="match status" value="1"/>
</dbReference>
<evidence type="ECO:0000313" key="2">
    <source>
        <dbReference type="EMBL" id="KAH0566487.1"/>
    </source>
</evidence>
<dbReference type="InterPro" id="IPR011333">
    <property type="entry name" value="SKP1/BTB/POZ_sf"/>
</dbReference>
<evidence type="ECO:0000313" key="3">
    <source>
        <dbReference type="Proteomes" id="UP000750711"/>
    </source>
</evidence>
<dbReference type="Proteomes" id="UP000750711">
    <property type="component" value="Unassembled WGS sequence"/>
</dbReference>
<organism evidence="2 3">
    <name type="scientific">Trichoglossum hirsutum</name>
    <dbReference type="NCBI Taxonomy" id="265104"/>
    <lineage>
        <taxon>Eukaryota</taxon>
        <taxon>Fungi</taxon>
        <taxon>Dikarya</taxon>
        <taxon>Ascomycota</taxon>
        <taxon>Pezizomycotina</taxon>
        <taxon>Geoglossomycetes</taxon>
        <taxon>Geoglossales</taxon>
        <taxon>Geoglossaceae</taxon>
        <taxon>Trichoglossum</taxon>
    </lineage>
</organism>
<sequence>MPKRGSLASFNAPPRNNFLPVDAHKTRFLEAIGLYSDVTLYLGPQKVKFHAHYAILGARTNFFDVAKEAGFKESQENVFRFEEFQVHAFYRLLQYIYTGDYSEENDQSYDGHEDDHELLKHVRVHALADFFNIPDLKELCASKFVNETDPYWNGNSFLDAITEVYSLPLTPRDPMRRAIIRITLDHIKELHEKSEFRELLRKYAELSAGVIEGMLQPGTLDLPEHNHGWANWN</sequence>
<proteinExistence type="predicted"/>
<dbReference type="PANTHER" id="PTHR47843">
    <property type="entry name" value="BTB DOMAIN-CONTAINING PROTEIN-RELATED"/>
    <property type="match status" value="1"/>
</dbReference>
<name>A0A9P8LJI3_9PEZI</name>
<comment type="caution">
    <text evidence="2">The sequence shown here is derived from an EMBL/GenBank/DDBJ whole genome shotgun (WGS) entry which is preliminary data.</text>
</comment>
<dbReference type="Gene3D" id="3.30.710.10">
    <property type="entry name" value="Potassium Channel Kv1.1, Chain A"/>
    <property type="match status" value="1"/>
</dbReference>
<feature type="domain" description="BTB" evidence="1">
    <location>
        <begin position="36"/>
        <end position="105"/>
    </location>
</feature>
<dbReference type="AlphaFoldDB" id="A0A9P8LJI3"/>
<dbReference type="InterPro" id="IPR000210">
    <property type="entry name" value="BTB/POZ_dom"/>
</dbReference>
<dbReference type="PROSITE" id="PS50097">
    <property type="entry name" value="BTB"/>
    <property type="match status" value="1"/>
</dbReference>
<keyword evidence="3" id="KW-1185">Reference proteome</keyword>